<organism evidence="1 2">
    <name type="scientific">Planobispora takensis</name>
    <dbReference type="NCBI Taxonomy" id="1367882"/>
    <lineage>
        <taxon>Bacteria</taxon>
        <taxon>Bacillati</taxon>
        <taxon>Actinomycetota</taxon>
        <taxon>Actinomycetes</taxon>
        <taxon>Streptosporangiales</taxon>
        <taxon>Streptosporangiaceae</taxon>
        <taxon>Planobispora</taxon>
    </lineage>
</organism>
<dbReference type="AlphaFoldDB" id="A0A8J3T617"/>
<evidence type="ECO:0000313" key="1">
    <source>
        <dbReference type="EMBL" id="GII01639.1"/>
    </source>
</evidence>
<gene>
    <name evidence="1" type="ORF">Pta02_36470</name>
</gene>
<reference evidence="1" key="1">
    <citation type="submission" date="2021-01" db="EMBL/GenBank/DDBJ databases">
        <title>Whole genome shotgun sequence of Planobispora takensis NBRC 109077.</title>
        <authorList>
            <person name="Komaki H."/>
            <person name="Tamura T."/>
        </authorList>
    </citation>
    <scope>NUCLEOTIDE SEQUENCE</scope>
    <source>
        <strain evidence="1">NBRC 109077</strain>
    </source>
</reference>
<dbReference type="Proteomes" id="UP000634476">
    <property type="component" value="Unassembled WGS sequence"/>
</dbReference>
<accession>A0A8J3T617</accession>
<proteinExistence type="predicted"/>
<evidence type="ECO:0000313" key="2">
    <source>
        <dbReference type="Proteomes" id="UP000634476"/>
    </source>
</evidence>
<keyword evidence="2" id="KW-1185">Reference proteome</keyword>
<sequence>MDARCRCFRVIADKARSARDTRRPAGYARRAAVYRSRILLVVTVDRLS</sequence>
<dbReference type="EMBL" id="BOOK01000027">
    <property type="protein sequence ID" value="GII01639.1"/>
    <property type="molecule type" value="Genomic_DNA"/>
</dbReference>
<name>A0A8J3T617_9ACTN</name>
<protein>
    <submittedName>
        <fullName evidence="1">Uncharacterized protein</fullName>
    </submittedName>
</protein>
<comment type="caution">
    <text evidence="1">The sequence shown here is derived from an EMBL/GenBank/DDBJ whole genome shotgun (WGS) entry which is preliminary data.</text>
</comment>